<keyword evidence="7" id="KW-0653">Protein transport</keyword>
<reference evidence="9 10" key="1">
    <citation type="journal article" date="2009" name="Stand. Genomic Sci.">
        <title>Complete genome sequence of Pirellula staleyi type strain (ATCC 27377).</title>
        <authorList>
            <person name="Clum A."/>
            <person name="Tindall B.J."/>
            <person name="Sikorski J."/>
            <person name="Ivanova N."/>
            <person name="Mavrommatis K."/>
            <person name="Lucas S."/>
            <person name="Glavina del Rio T."/>
            <person name="Nolan M."/>
            <person name="Chen F."/>
            <person name="Tice H."/>
            <person name="Pitluck S."/>
            <person name="Cheng J.F."/>
            <person name="Chertkov O."/>
            <person name="Brettin T."/>
            <person name="Han C."/>
            <person name="Detter J.C."/>
            <person name="Kuske C."/>
            <person name="Bruce D."/>
            <person name="Goodwin L."/>
            <person name="Ovchinikova G."/>
            <person name="Pati A."/>
            <person name="Mikhailova N."/>
            <person name="Chen A."/>
            <person name="Palaniappan K."/>
            <person name="Land M."/>
            <person name="Hauser L."/>
            <person name="Chang Y.J."/>
            <person name="Jeffries C.D."/>
            <person name="Chain P."/>
            <person name="Rohde M."/>
            <person name="Goker M."/>
            <person name="Bristow J."/>
            <person name="Eisen J.A."/>
            <person name="Markowitz V."/>
            <person name="Hugenholtz P."/>
            <person name="Kyrpides N.C."/>
            <person name="Klenk H.P."/>
            <person name="Lapidus A."/>
        </authorList>
    </citation>
    <scope>NUCLEOTIDE SEQUENCE [LARGE SCALE GENOMIC DNA]</scope>
    <source>
        <strain evidence="10">ATCC 27377 / DSM 6068 / ICPB 4128</strain>
    </source>
</reference>
<gene>
    <name evidence="9" type="ordered locus">Psta_1982</name>
</gene>
<name>D2R0Q8_PIRSD</name>
<keyword evidence="7" id="KW-0813">Transport</keyword>
<dbReference type="Pfam" id="PF02472">
    <property type="entry name" value="ExbD"/>
    <property type="match status" value="1"/>
</dbReference>
<evidence type="ECO:0000256" key="6">
    <source>
        <dbReference type="ARBA" id="ARBA00023136"/>
    </source>
</evidence>
<dbReference type="STRING" id="530564.Psta_1982"/>
<dbReference type="GO" id="GO:0005886">
    <property type="term" value="C:plasma membrane"/>
    <property type="evidence" value="ECO:0007669"/>
    <property type="project" value="UniProtKB-SubCell"/>
</dbReference>
<sequence length="143" mass="15435">MKLTSRSGRHAGGVELQMTSMIDVVFLLLIFFMTTSSFVRSERELDPAVKVQSTSSGSSQNTLEPAIVEIVAVGSDFQYQLGGRQLATAAELTQVLRQLDNKLDGAFVRVPDEAPFSMAAAAIQACKDAKFAAVSYIPMEASR</sequence>
<comment type="similarity">
    <text evidence="2 7">Belongs to the ExbD/TolR family.</text>
</comment>
<feature type="transmembrane region" description="Helical" evidence="8">
    <location>
        <begin position="21"/>
        <end position="39"/>
    </location>
</feature>
<dbReference type="EMBL" id="CP001848">
    <property type="protein sequence ID" value="ADB16656.1"/>
    <property type="molecule type" value="Genomic_DNA"/>
</dbReference>
<organism evidence="9 10">
    <name type="scientific">Pirellula staleyi (strain ATCC 27377 / DSM 6068 / ICPB 4128)</name>
    <name type="common">Pirella staleyi</name>
    <dbReference type="NCBI Taxonomy" id="530564"/>
    <lineage>
        <taxon>Bacteria</taxon>
        <taxon>Pseudomonadati</taxon>
        <taxon>Planctomycetota</taxon>
        <taxon>Planctomycetia</taxon>
        <taxon>Pirellulales</taxon>
        <taxon>Pirellulaceae</taxon>
        <taxon>Pirellula</taxon>
    </lineage>
</organism>
<dbReference type="PANTHER" id="PTHR30558:SF3">
    <property type="entry name" value="BIOPOLYMER TRANSPORT PROTEIN EXBD-RELATED"/>
    <property type="match status" value="1"/>
</dbReference>
<keyword evidence="6 8" id="KW-0472">Membrane</keyword>
<keyword evidence="5 8" id="KW-1133">Transmembrane helix</keyword>
<evidence type="ECO:0000256" key="4">
    <source>
        <dbReference type="ARBA" id="ARBA00022692"/>
    </source>
</evidence>
<evidence type="ECO:0000313" key="10">
    <source>
        <dbReference type="Proteomes" id="UP000001887"/>
    </source>
</evidence>
<dbReference type="eggNOG" id="COG0848">
    <property type="taxonomic scope" value="Bacteria"/>
</dbReference>
<dbReference type="AlphaFoldDB" id="D2R0Q8"/>
<dbReference type="PANTHER" id="PTHR30558">
    <property type="entry name" value="EXBD MEMBRANE COMPONENT OF PMF-DRIVEN MACROMOLECULE IMPORT SYSTEM"/>
    <property type="match status" value="1"/>
</dbReference>
<proteinExistence type="inferred from homology"/>
<dbReference type="OrthoDB" id="276236at2"/>
<keyword evidence="4 7" id="KW-0812">Transmembrane</keyword>
<dbReference type="GO" id="GO:0022857">
    <property type="term" value="F:transmembrane transporter activity"/>
    <property type="evidence" value="ECO:0007669"/>
    <property type="project" value="InterPro"/>
</dbReference>
<dbReference type="HOGENOM" id="CLU_1821662_0_0_0"/>
<accession>D2R0Q8</accession>
<keyword evidence="3" id="KW-1003">Cell membrane</keyword>
<evidence type="ECO:0000256" key="3">
    <source>
        <dbReference type="ARBA" id="ARBA00022475"/>
    </source>
</evidence>
<evidence type="ECO:0000256" key="1">
    <source>
        <dbReference type="ARBA" id="ARBA00004162"/>
    </source>
</evidence>
<dbReference type="GO" id="GO:0015031">
    <property type="term" value="P:protein transport"/>
    <property type="evidence" value="ECO:0007669"/>
    <property type="project" value="UniProtKB-KW"/>
</dbReference>
<keyword evidence="10" id="KW-1185">Reference proteome</keyword>
<comment type="subcellular location">
    <subcellularLocation>
        <location evidence="1">Cell membrane</location>
        <topology evidence="1">Single-pass membrane protein</topology>
    </subcellularLocation>
    <subcellularLocation>
        <location evidence="7">Cell membrane</location>
        <topology evidence="7">Single-pass type II membrane protein</topology>
    </subcellularLocation>
</comment>
<dbReference type="InterPro" id="IPR003400">
    <property type="entry name" value="ExbD"/>
</dbReference>
<evidence type="ECO:0000256" key="2">
    <source>
        <dbReference type="ARBA" id="ARBA00005811"/>
    </source>
</evidence>
<evidence type="ECO:0000313" key="9">
    <source>
        <dbReference type="EMBL" id="ADB16656.1"/>
    </source>
</evidence>
<evidence type="ECO:0000256" key="7">
    <source>
        <dbReference type="RuleBase" id="RU003879"/>
    </source>
</evidence>
<evidence type="ECO:0000256" key="8">
    <source>
        <dbReference type="SAM" id="Phobius"/>
    </source>
</evidence>
<dbReference type="Proteomes" id="UP000001887">
    <property type="component" value="Chromosome"/>
</dbReference>
<protein>
    <submittedName>
        <fullName evidence="9">Biopolymer transport protein ExbD/TolR</fullName>
    </submittedName>
</protein>
<dbReference type="KEGG" id="psl:Psta_1982"/>
<evidence type="ECO:0000256" key="5">
    <source>
        <dbReference type="ARBA" id="ARBA00022989"/>
    </source>
</evidence>